<keyword evidence="2" id="KW-1185">Reference proteome</keyword>
<evidence type="ECO:0000313" key="2">
    <source>
        <dbReference type="Proteomes" id="UP001556367"/>
    </source>
</evidence>
<organism evidence="1 2">
    <name type="scientific">Hohenbuehelia grisea</name>
    <dbReference type="NCBI Taxonomy" id="104357"/>
    <lineage>
        <taxon>Eukaryota</taxon>
        <taxon>Fungi</taxon>
        <taxon>Dikarya</taxon>
        <taxon>Basidiomycota</taxon>
        <taxon>Agaricomycotina</taxon>
        <taxon>Agaricomycetes</taxon>
        <taxon>Agaricomycetidae</taxon>
        <taxon>Agaricales</taxon>
        <taxon>Pleurotineae</taxon>
        <taxon>Pleurotaceae</taxon>
        <taxon>Hohenbuehelia</taxon>
    </lineage>
</organism>
<protein>
    <submittedName>
        <fullName evidence="1">Uncharacterized protein</fullName>
    </submittedName>
</protein>
<sequence length="170" mass="18726">MIDDVDHSAGLPCLTIADSESCFRGYSDSSQLLSSMQLSMLLPNLCATEPKLHLPEAAVQESISPSQDREPVLSTIYAGGCCRQGRHLVIEDRVVQPRNGFDQRFRRPPRLSRSACYSLKHLAVSQVLSQFLGNMRDSASSVLHKVRPLAWTCSDVIAWSLRPSHGSCAT</sequence>
<reference evidence="2" key="1">
    <citation type="submission" date="2024-06" db="EMBL/GenBank/DDBJ databases">
        <title>Multi-omics analyses provide insights into the biosynthesis of the anticancer antibiotic pleurotin in Hohenbuehelia grisea.</title>
        <authorList>
            <person name="Weaver J.A."/>
            <person name="Alberti F."/>
        </authorList>
    </citation>
    <scope>NUCLEOTIDE SEQUENCE [LARGE SCALE GENOMIC DNA]</scope>
    <source>
        <strain evidence="2">T-177</strain>
    </source>
</reference>
<dbReference type="EMBL" id="JASNQZ010000006">
    <property type="protein sequence ID" value="KAL0956354.1"/>
    <property type="molecule type" value="Genomic_DNA"/>
</dbReference>
<gene>
    <name evidence="1" type="ORF">HGRIS_002504</name>
</gene>
<accession>A0ABR3JKN6</accession>
<proteinExistence type="predicted"/>
<evidence type="ECO:0000313" key="1">
    <source>
        <dbReference type="EMBL" id="KAL0956354.1"/>
    </source>
</evidence>
<name>A0ABR3JKN6_9AGAR</name>
<comment type="caution">
    <text evidence="1">The sequence shown here is derived from an EMBL/GenBank/DDBJ whole genome shotgun (WGS) entry which is preliminary data.</text>
</comment>
<dbReference type="Proteomes" id="UP001556367">
    <property type="component" value="Unassembled WGS sequence"/>
</dbReference>